<evidence type="ECO:0000256" key="4">
    <source>
        <dbReference type="SAM" id="MobiDB-lite"/>
    </source>
</evidence>
<comment type="caution">
    <text evidence="6">The sequence shown here is derived from an EMBL/GenBank/DDBJ whole genome shotgun (WGS) entry which is preliminary data.</text>
</comment>
<dbReference type="SUPFAM" id="SSF47413">
    <property type="entry name" value="lambda repressor-like DNA-binding domains"/>
    <property type="match status" value="1"/>
</dbReference>
<dbReference type="AlphaFoldDB" id="A0A2A9E6H6"/>
<evidence type="ECO:0000259" key="5">
    <source>
        <dbReference type="PROSITE" id="PS50932"/>
    </source>
</evidence>
<dbReference type="GO" id="GO:0003700">
    <property type="term" value="F:DNA-binding transcription factor activity"/>
    <property type="evidence" value="ECO:0007669"/>
    <property type="project" value="TreeGrafter"/>
</dbReference>
<dbReference type="InterPro" id="IPR046335">
    <property type="entry name" value="LacI/GalR-like_sensor"/>
</dbReference>
<evidence type="ECO:0000256" key="2">
    <source>
        <dbReference type="ARBA" id="ARBA00023125"/>
    </source>
</evidence>
<protein>
    <submittedName>
        <fullName evidence="6">LacI family transcriptional regulator</fullName>
    </submittedName>
</protein>
<dbReference type="PANTHER" id="PTHR30146:SF109">
    <property type="entry name" value="HTH-TYPE TRANSCRIPTIONAL REGULATOR GALS"/>
    <property type="match status" value="1"/>
</dbReference>
<dbReference type="PROSITE" id="PS50932">
    <property type="entry name" value="HTH_LACI_2"/>
    <property type="match status" value="1"/>
</dbReference>
<proteinExistence type="predicted"/>
<feature type="region of interest" description="Disordered" evidence="4">
    <location>
        <begin position="316"/>
        <end position="337"/>
    </location>
</feature>
<dbReference type="SUPFAM" id="SSF53822">
    <property type="entry name" value="Periplasmic binding protein-like I"/>
    <property type="match status" value="1"/>
</dbReference>
<gene>
    <name evidence="6" type="ORF">ATL42_2064</name>
</gene>
<dbReference type="GO" id="GO:0000976">
    <property type="term" value="F:transcription cis-regulatory region binding"/>
    <property type="evidence" value="ECO:0007669"/>
    <property type="project" value="TreeGrafter"/>
</dbReference>
<dbReference type="Gene3D" id="1.10.260.40">
    <property type="entry name" value="lambda repressor-like DNA-binding domains"/>
    <property type="match status" value="1"/>
</dbReference>
<feature type="domain" description="HTH lacI-type" evidence="5">
    <location>
        <begin position="8"/>
        <end position="62"/>
    </location>
</feature>
<dbReference type="PANTHER" id="PTHR30146">
    <property type="entry name" value="LACI-RELATED TRANSCRIPTIONAL REPRESSOR"/>
    <property type="match status" value="1"/>
</dbReference>
<keyword evidence="7" id="KW-1185">Reference proteome</keyword>
<accession>A0A2A9E6H6</accession>
<evidence type="ECO:0000256" key="1">
    <source>
        <dbReference type="ARBA" id="ARBA00023015"/>
    </source>
</evidence>
<evidence type="ECO:0000256" key="3">
    <source>
        <dbReference type="ARBA" id="ARBA00023163"/>
    </source>
</evidence>
<name>A0A2A9E6H6_9MICO</name>
<dbReference type="CDD" id="cd01574">
    <property type="entry name" value="PBP1_LacI"/>
    <property type="match status" value="1"/>
</dbReference>
<reference evidence="6 7" key="1">
    <citation type="submission" date="2017-10" db="EMBL/GenBank/DDBJ databases">
        <title>Sequencing the genomes of 1000 actinobacteria strains.</title>
        <authorList>
            <person name="Klenk H.-P."/>
        </authorList>
    </citation>
    <scope>NUCLEOTIDE SEQUENCE [LARGE SCALE GENOMIC DNA]</scope>
    <source>
        <strain evidence="6 7">DSM 18966</strain>
    </source>
</reference>
<dbReference type="Proteomes" id="UP000225548">
    <property type="component" value="Unassembled WGS sequence"/>
</dbReference>
<dbReference type="Pfam" id="PF00356">
    <property type="entry name" value="LacI"/>
    <property type="match status" value="1"/>
</dbReference>
<organism evidence="6 7">
    <name type="scientific">Sanguibacter antarcticus</name>
    <dbReference type="NCBI Taxonomy" id="372484"/>
    <lineage>
        <taxon>Bacteria</taxon>
        <taxon>Bacillati</taxon>
        <taxon>Actinomycetota</taxon>
        <taxon>Actinomycetes</taxon>
        <taxon>Micrococcales</taxon>
        <taxon>Sanguibacteraceae</taxon>
        <taxon>Sanguibacter</taxon>
    </lineage>
</organism>
<dbReference type="Gene3D" id="3.40.50.2300">
    <property type="match status" value="2"/>
</dbReference>
<dbReference type="SMART" id="SM00354">
    <property type="entry name" value="HTH_LACI"/>
    <property type="match status" value="1"/>
</dbReference>
<keyword evidence="1" id="KW-0805">Transcription regulation</keyword>
<evidence type="ECO:0000313" key="7">
    <source>
        <dbReference type="Proteomes" id="UP000225548"/>
    </source>
</evidence>
<dbReference type="EMBL" id="PDJG01000001">
    <property type="protein sequence ID" value="PFG34161.1"/>
    <property type="molecule type" value="Genomic_DNA"/>
</dbReference>
<dbReference type="InterPro" id="IPR010982">
    <property type="entry name" value="Lambda_DNA-bd_dom_sf"/>
</dbReference>
<evidence type="ECO:0000313" key="6">
    <source>
        <dbReference type="EMBL" id="PFG34161.1"/>
    </source>
</evidence>
<keyword evidence="3" id="KW-0804">Transcription</keyword>
<dbReference type="InterPro" id="IPR000843">
    <property type="entry name" value="HTH_LacI"/>
</dbReference>
<feature type="compositionally biased region" description="Polar residues" evidence="4">
    <location>
        <begin position="319"/>
        <end position="337"/>
    </location>
</feature>
<sequence>MAGDSRPPGMNDVARAAGLSHQTVSRVLNDHPNVRPETRDRVLEAIARLGYRRNSAARALVTRRSGTLGVVTTGSYLFGPSRTLVGIEEAAREAGYFLSVATLRSVDAESMHEVLEHFMDQAVEGVVVIAPHADVVEAVRTFGEGLPVVVVAAIPDPPETVTTVSVDQELGARLVVRHLAGLGHREVVHLAGPADWLDARARVVGWAAESAALGLHVGEPIEGDWTAERGYVVGQDLVRDGVPTAVFAANDQLALGLLRAFHEAGLVVPRDVSVVGFDDVPGASNFIPPLTTVRQGFAYLGARIIATLLASLDGRPADDSTSPPDLVLRSSTARPRG</sequence>
<dbReference type="Pfam" id="PF13377">
    <property type="entry name" value="Peripla_BP_3"/>
    <property type="match status" value="1"/>
</dbReference>
<keyword evidence="2" id="KW-0238">DNA-binding</keyword>
<dbReference type="InterPro" id="IPR028082">
    <property type="entry name" value="Peripla_BP_I"/>
</dbReference>
<dbReference type="CDD" id="cd01392">
    <property type="entry name" value="HTH_LacI"/>
    <property type="match status" value="1"/>
</dbReference>